<keyword evidence="3" id="KW-1185">Reference proteome</keyword>
<dbReference type="Proteomes" id="UP000009154">
    <property type="component" value="Plasmid p174"/>
</dbReference>
<dbReference type="PROSITE" id="PS50995">
    <property type="entry name" value="HTH_MARR_2"/>
    <property type="match status" value="1"/>
</dbReference>
<proteinExistence type="predicted"/>
<feature type="domain" description="HTH marR-type" evidence="1">
    <location>
        <begin position="12"/>
        <end position="147"/>
    </location>
</feature>
<protein>
    <submittedName>
        <fullName evidence="2">MarR family transcriptional regulator</fullName>
    </submittedName>
</protein>
<dbReference type="Pfam" id="PF12802">
    <property type="entry name" value="MarR_2"/>
    <property type="match status" value="1"/>
</dbReference>
<geneLocation type="plasmid" evidence="2 3">
    <name>p174</name>
</geneLocation>
<sequence length="158" mass="17529">MVSFLPGLKSDESDLWVALTVFSQLLTPAMDQRLRSVDLTLFEFGALMSLMDSPTLSLRIGEMAERTYAPLPRMSKVVRRLEQRGLIDRVRSADDARAFSIEITHEGRSVVLRAARIQSDAAKELVLTWLSAEEVTTLAPVLTRLVQHLDPDGPLGPA</sequence>
<dbReference type="PANTHER" id="PTHR33164:SF43">
    <property type="entry name" value="HTH-TYPE TRANSCRIPTIONAL REPRESSOR YETL"/>
    <property type="match status" value="1"/>
</dbReference>
<dbReference type="KEGG" id="gpo:GPOL_174p00130"/>
<gene>
    <name evidence="2" type="ordered locus">GPOL_174p00130</name>
</gene>
<dbReference type="SUPFAM" id="SSF46785">
    <property type="entry name" value="Winged helix' DNA-binding domain"/>
    <property type="match status" value="1"/>
</dbReference>
<accession>H6N4Y9</accession>
<dbReference type="eggNOG" id="COG1846">
    <property type="taxonomic scope" value="Bacteria"/>
</dbReference>
<evidence type="ECO:0000313" key="3">
    <source>
        <dbReference type="Proteomes" id="UP000009154"/>
    </source>
</evidence>
<name>H6N4Y9_GORPV</name>
<reference evidence="2 3" key="1">
    <citation type="journal article" date="2012" name="Appl. Environ. Microbiol.">
        <title>Involvement of two latex-clearing proteins during rubber degradation and insights into the subsequent degradation pathway revealed by the genome sequence of Gordonia polyisoprenivorans strain VH2.</title>
        <authorList>
            <person name="Hiessl S."/>
            <person name="Schuldes J."/>
            <person name="Thurmer A."/>
            <person name="Halbsguth T."/>
            <person name="Broker D."/>
            <person name="Angelov A."/>
            <person name="Liebl W."/>
            <person name="Daniel R."/>
            <person name="Steinbuchel A."/>
        </authorList>
    </citation>
    <scope>NUCLEOTIDE SEQUENCE [LARGE SCALE GENOMIC DNA]</scope>
    <source>
        <strain evidence="3">DSM 44266 / VH2</strain>
        <plasmid evidence="2 3">p174</plasmid>
    </source>
</reference>
<organism evidence="2 3">
    <name type="scientific">Gordonia polyisoprenivorans (strain DSM 44266 / VH2)</name>
    <dbReference type="NCBI Taxonomy" id="1112204"/>
    <lineage>
        <taxon>Bacteria</taxon>
        <taxon>Bacillati</taxon>
        <taxon>Actinomycetota</taxon>
        <taxon>Actinomycetes</taxon>
        <taxon>Mycobacteriales</taxon>
        <taxon>Gordoniaceae</taxon>
        <taxon>Gordonia</taxon>
    </lineage>
</organism>
<dbReference type="SMART" id="SM00347">
    <property type="entry name" value="HTH_MARR"/>
    <property type="match status" value="1"/>
</dbReference>
<dbReference type="HOGENOM" id="CLU_083287_15_1_11"/>
<dbReference type="PANTHER" id="PTHR33164">
    <property type="entry name" value="TRANSCRIPTIONAL REGULATOR, MARR FAMILY"/>
    <property type="match status" value="1"/>
</dbReference>
<dbReference type="EMBL" id="CP003120">
    <property type="protein sequence ID" value="AFA76034.1"/>
    <property type="molecule type" value="Genomic_DNA"/>
</dbReference>
<evidence type="ECO:0000259" key="1">
    <source>
        <dbReference type="PROSITE" id="PS50995"/>
    </source>
</evidence>
<dbReference type="InterPro" id="IPR039422">
    <property type="entry name" value="MarR/SlyA-like"/>
</dbReference>
<dbReference type="GeneID" id="90162013"/>
<evidence type="ECO:0000313" key="2">
    <source>
        <dbReference type="EMBL" id="AFA76034.1"/>
    </source>
</evidence>
<dbReference type="InterPro" id="IPR000835">
    <property type="entry name" value="HTH_MarR-typ"/>
</dbReference>
<dbReference type="GO" id="GO:0003700">
    <property type="term" value="F:DNA-binding transcription factor activity"/>
    <property type="evidence" value="ECO:0007669"/>
    <property type="project" value="InterPro"/>
</dbReference>
<dbReference type="InterPro" id="IPR036388">
    <property type="entry name" value="WH-like_DNA-bd_sf"/>
</dbReference>
<dbReference type="RefSeq" id="WP_014362128.1">
    <property type="nucleotide sequence ID" value="NC_016907.1"/>
</dbReference>
<keyword evidence="2" id="KW-0614">Plasmid</keyword>
<dbReference type="GO" id="GO:0006950">
    <property type="term" value="P:response to stress"/>
    <property type="evidence" value="ECO:0007669"/>
    <property type="project" value="TreeGrafter"/>
</dbReference>
<dbReference type="PRINTS" id="PR00598">
    <property type="entry name" value="HTHMARR"/>
</dbReference>
<dbReference type="AlphaFoldDB" id="H6N4Y9"/>
<dbReference type="Gene3D" id="1.10.10.10">
    <property type="entry name" value="Winged helix-like DNA-binding domain superfamily/Winged helix DNA-binding domain"/>
    <property type="match status" value="1"/>
</dbReference>
<dbReference type="InterPro" id="IPR036390">
    <property type="entry name" value="WH_DNA-bd_sf"/>
</dbReference>